<dbReference type="Gene3D" id="2.60.40.1610">
    <property type="entry name" value="Domain of unknown function DUF1254"/>
    <property type="match status" value="1"/>
</dbReference>
<dbReference type="Proteomes" id="UP000663555">
    <property type="component" value="Chromosome"/>
</dbReference>
<evidence type="ECO:0000259" key="3">
    <source>
        <dbReference type="Pfam" id="PF06863"/>
    </source>
</evidence>
<accession>A0ABX7MS38</accession>
<proteinExistence type="predicted"/>
<organism evidence="4 5">
    <name type="scientific">Marinobacter salinisoli</name>
    <dbReference type="NCBI Taxonomy" id="2769486"/>
    <lineage>
        <taxon>Bacteria</taxon>
        <taxon>Pseudomonadati</taxon>
        <taxon>Pseudomonadota</taxon>
        <taxon>Gammaproteobacteria</taxon>
        <taxon>Pseudomonadales</taxon>
        <taxon>Marinobacteraceae</taxon>
        <taxon>Marinobacter</taxon>
    </lineage>
</organism>
<dbReference type="Gene3D" id="2.60.120.600">
    <property type="entry name" value="Domain of unknown function DUF1214, C-terminal domain"/>
    <property type="match status" value="1"/>
</dbReference>
<dbReference type="RefSeq" id="WP_206644390.1">
    <property type="nucleotide sequence ID" value="NZ_CP071247.1"/>
</dbReference>
<feature type="domain" description="DUF1214" evidence="2">
    <location>
        <begin position="375"/>
        <end position="480"/>
    </location>
</feature>
<dbReference type="InterPro" id="IPR037049">
    <property type="entry name" value="DUF1214_C_sf"/>
</dbReference>
<dbReference type="PANTHER" id="PTHR36509">
    <property type="entry name" value="BLL3101 PROTEIN"/>
    <property type="match status" value="1"/>
</dbReference>
<evidence type="ECO:0000259" key="2">
    <source>
        <dbReference type="Pfam" id="PF06742"/>
    </source>
</evidence>
<feature type="domain" description="DUF1254" evidence="3">
    <location>
        <begin position="103"/>
        <end position="219"/>
    </location>
</feature>
<keyword evidence="1" id="KW-0732">Signal</keyword>
<dbReference type="Pfam" id="PF06742">
    <property type="entry name" value="DUF1214"/>
    <property type="match status" value="1"/>
</dbReference>
<gene>
    <name evidence="4" type="ORF">LPB19_01810</name>
</gene>
<dbReference type="SUPFAM" id="SSF160935">
    <property type="entry name" value="VPA0735-like"/>
    <property type="match status" value="1"/>
</dbReference>
<evidence type="ECO:0000256" key="1">
    <source>
        <dbReference type="SAM" id="SignalP"/>
    </source>
</evidence>
<dbReference type="EMBL" id="CP071247">
    <property type="protein sequence ID" value="QSP95181.1"/>
    <property type="molecule type" value="Genomic_DNA"/>
</dbReference>
<feature type="chain" id="PRO_5045344295" evidence="1">
    <location>
        <begin position="24"/>
        <end position="497"/>
    </location>
</feature>
<evidence type="ECO:0000313" key="4">
    <source>
        <dbReference type="EMBL" id="QSP95181.1"/>
    </source>
</evidence>
<sequence>MKFGYLRAGTCAIALLGSVVAQLAQSQTSVTPDVVETRVGTLDYTGGYPTADTAQKLYDTLDFQRAVQAYLWALPMVSYGAMADTHHDLGAGDHAVIVADNSAEPGTLVLTANQDTIYMSGVLDLSEGPMVIEVPAGLLGTMNNLWQQPLVDIGGPFSPEQNRGGRFLVLPPDYSGPLPEIAFHIVRSDTNIAIYYLRALPRTTADYPKLRELVRTFRQYRLAEAAEPPEMEFISMSGQDADFLAAEGLTYFENLARYINENPPRSQDMAMLGMLETLGIAHGREFKPDERMRGILAEAAKVGRAMAEVVSWYPRVPEEALHPYPGSPWKRIFISDDPTFHTPNYLAIDQRTRYGFEAIGTSKSMVVAAPGQGSQYVGVYQDSQGRWLTGDHTFKIHLPKDIPAANFWSLSVYDNHSRSLIQNDQGVASLGSIRGAVPNPDGSVDAYFGPERPDGVPEENWIQTKPGMGYFVYLRLYGPLESWFEKSWRPGDPELLE</sequence>
<dbReference type="InterPro" id="IPR010679">
    <property type="entry name" value="DUF1254"/>
</dbReference>
<evidence type="ECO:0000313" key="5">
    <source>
        <dbReference type="Proteomes" id="UP000663555"/>
    </source>
</evidence>
<keyword evidence="5" id="KW-1185">Reference proteome</keyword>
<dbReference type="PANTHER" id="PTHR36509:SF3">
    <property type="entry name" value="SIGNAL PEPTIDE PROTEIN"/>
    <property type="match status" value="1"/>
</dbReference>
<feature type="signal peptide" evidence="1">
    <location>
        <begin position="1"/>
        <end position="23"/>
    </location>
</feature>
<dbReference type="Gene3D" id="1.10.3360.10">
    <property type="entry name" value="VPA0735-like domain"/>
    <property type="match status" value="1"/>
</dbReference>
<dbReference type="InterPro" id="IPR037050">
    <property type="entry name" value="DUF1254_sf"/>
</dbReference>
<dbReference type="InterPro" id="IPR010621">
    <property type="entry name" value="DUF1214"/>
</dbReference>
<reference evidence="4 5" key="1">
    <citation type="submission" date="2021-03" db="EMBL/GenBank/DDBJ databases">
        <title>Genome sequencing of Marinobacter sp. LPB0319.</title>
        <authorList>
            <person name="Kim J."/>
        </authorList>
    </citation>
    <scope>NUCLEOTIDE SEQUENCE [LARGE SCALE GENOMIC DNA]</scope>
    <source>
        <strain evidence="4 5">LPB0319</strain>
    </source>
</reference>
<name>A0ABX7MS38_9GAMM</name>
<dbReference type="Pfam" id="PF06863">
    <property type="entry name" value="DUF1254"/>
    <property type="match status" value="1"/>
</dbReference>
<protein>
    <submittedName>
        <fullName evidence="4">DUF1254 domain-containing protein</fullName>
    </submittedName>
</protein>